<evidence type="ECO:0000256" key="4">
    <source>
        <dbReference type="ARBA" id="ARBA00022695"/>
    </source>
</evidence>
<name>S2D362_INDAL</name>
<keyword evidence="3" id="KW-0808">Transferase</keyword>
<keyword evidence="7" id="KW-0067">ATP-binding</keyword>
<evidence type="ECO:0000256" key="3">
    <source>
        <dbReference type="ARBA" id="ARBA00022679"/>
    </source>
</evidence>
<dbReference type="InterPro" id="IPR002934">
    <property type="entry name" value="Polymerase_NTP_transf_dom"/>
</dbReference>
<accession>S2D362</accession>
<dbReference type="STRING" id="1189612.A33Q_3688"/>
<sequence length="97" mass="11117">MKLSKEDIQKIKTVLELSPVDKAYIFGSYARGDADMDSDIDILLELDYSQHIGLAFVKIKNDLEDILKKPVDLLTEKSISKHISSFIKSDKKLIYER</sequence>
<dbReference type="GO" id="GO:0016779">
    <property type="term" value="F:nucleotidyltransferase activity"/>
    <property type="evidence" value="ECO:0007669"/>
    <property type="project" value="UniProtKB-KW"/>
</dbReference>
<dbReference type="Pfam" id="PF01909">
    <property type="entry name" value="NTP_transf_2"/>
    <property type="match status" value="1"/>
</dbReference>
<dbReference type="RefSeq" id="WP_009033660.1">
    <property type="nucleotide sequence ID" value="NZ_ALWO02000045.1"/>
</dbReference>
<evidence type="ECO:0000313" key="11">
    <source>
        <dbReference type="EMBL" id="EOZ93742.1"/>
    </source>
</evidence>
<dbReference type="eggNOG" id="COG1669">
    <property type="taxonomic scope" value="Bacteria"/>
</dbReference>
<evidence type="ECO:0000256" key="9">
    <source>
        <dbReference type="ARBA" id="ARBA00038276"/>
    </source>
</evidence>
<proteinExistence type="inferred from homology"/>
<keyword evidence="5" id="KW-0479">Metal-binding</keyword>
<evidence type="ECO:0000256" key="1">
    <source>
        <dbReference type="ARBA" id="ARBA00001946"/>
    </source>
</evidence>
<evidence type="ECO:0000256" key="2">
    <source>
        <dbReference type="ARBA" id="ARBA00022649"/>
    </source>
</evidence>
<comment type="cofactor">
    <cofactor evidence="1">
        <name>Mg(2+)</name>
        <dbReference type="ChEBI" id="CHEBI:18420"/>
    </cofactor>
</comment>
<dbReference type="InterPro" id="IPR043519">
    <property type="entry name" value="NT_sf"/>
</dbReference>
<dbReference type="SUPFAM" id="SSF81301">
    <property type="entry name" value="Nucleotidyltransferase"/>
    <property type="match status" value="1"/>
</dbReference>
<evidence type="ECO:0000256" key="5">
    <source>
        <dbReference type="ARBA" id="ARBA00022723"/>
    </source>
</evidence>
<keyword evidence="2" id="KW-1277">Toxin-antitoxin system</keyword>
<evidence type="ECO:0000256" key="7">
    <source>
        <dbReference type="ARBA" id="ARBA00022840"/>
    </source>
</evidence>
<comment type="similarity">
    <text evidence="9">Belongs to the MntA antitoxin family.</text>
</comment>
<dbReference type="PANTHER" id="PTHR33571">
    <property type="entry name" value="SSL8005 PROTEIN"/>
    <property type="match status" value="1"/>
</dbReference>
<dbReference type="PANTHER" id="PTHR33571:SF14">
    <property type="entry name" value="PROTEIN ADENYLYLTRANSFERASE MJ0435-RELATED"/>
    <property type="match status" value="1"/>
</dbReference>
<keyword evidence="6" id="KW-0547">Nucleotide-binding</keyword>
<keyword evidence="8" id="KW-0460">Magnesium</keyword>
<dbReference type="AlphaFoldDB" id="S2D362"/>
<evidence type="ECO:0000259" key="10">
    <source>
        <dbReference type="Pfam" id="PF01909"/>
    </source>
</evidence>
<dbReference type="CDD" id="cd05403">
    <property type="entry name" value="NT_KNTase_like"/>
    <property type="match status" value="1"/>
</dbReference>
<evidence type="ECO:0000256" key="8">
    <source>
        <dbReference type="ARBA" id="ARBA00022842"/>
    </source>
</evidence>
<protein>
    <submittedName>
        <fullName evidence="11">Nucleotidyltransferase</fullName>
    </submittedName>
</protein>
<evidence type="ECO:0000313" key="12">
    <source>
        <dbReference type="Proteomes" id="UP000006073"/>
    </source>
</evidence>
<dbReference type="EMBL" id="ALWO02000045">
    <property type="protein sequence ID" value="EOZ93742.1"/>
    <property type="molecule type" value="Genomic_DNA"/>
</dbReference>
<comment type="caution">
    <text evidence="11">The sequence shown here is derived from an EMBL/GenBank/DDBJ whole genome shotgun (WGS) entry which is preliminary data.</text>
</comment>
<dbReference type="Proteomes" id="UP000006073">
    <property type="component" value="Unassembled WGS sequence"/>
</dbReference>
<keyword evidence="4" id="KW-0548">Nucleotidyltransferase</keyword>
<evidence type="ECO:0000256" key="6">
    <source>
        <dbReference type="ARBA" id="ARBA00022741"/>
    </source>
</evidence>
<reference evidence="11 12" key="1">
    <citation type="journal article" date="2013" name="Genome Announc.">
        <title>Draft Genome Sequence of Indibacter alkaliphilus Strain LW1T, Isolated from Lonar Lake, a Haloalkaline Lake in the Buldana District of Maharashtra, India.</title>
        <authorList>
            <person name="Singh A."/>
            <person name="Kumar Jangir P."/>
            <person name="Sharma R."/>
            <person name="Singh A."/>
            <person name="Kumar Pinnaka A."/>
            <person name="Shivaji S."/>
        </authorList>
    </citation>
    <scope>NUCLEOTIDE SEQUENCE [LARGE SCALE GENOMIC DNA]</scope>
    <source>
        <strain evidence="12">CCUG 57479 / KCTC 22604 / LW1</strain>
    </source>
</reference>
<feature type="domain" description="Polymerase nucleotidyl transferase" evidence="10">
    <location>
        <begin position="11"/>
        <end position="93"/>
    </location>
</feature>
<keyword evidence="12" id="KW-1185">Reference proteome</keyword>
<dbReference type="Gene3D" id="3.30.460.10">
    <property type="entry name" value="Beta Polymerase, domain 2"/>
    <property type="match status" value="1"/>
</dbReference>
<gene>
    <name evidence="11" type="ORF">A33Q_3688</name>
</gene>
<dbReference type="GO" id="GO:0005524">
    <property type="term" value="F:ATP binding"/>
    <property type="evidence" value="ECO:0007669"/>
    <property type="project" value="UniProtKB-KW"/>
</dbReference>
<organism evidence="11 12">
    <name type="scientific">Indibacter alkaliphilus (strain CCUG 57479 / KCTC 22604 / LW1)</name>
    <dbReference type="NCBI Taxonomy" id="1189612"/>
    <lineage>
        <taxon>Bacteria</taxon>
        <taxon>Pseudomonadati</taxon>
        <taxon>Bacteroidota</taxon>
        <taxon>Cytophagia</taxon>
        <taxon>Cytophagales</taxon>
        <taxon>Cyclobacteriaceae</taxon>
    </lineage>
</organism>
<dbReference type="OrthoDB" id="798692at2"/>
<dbReference type="GO" id="GO:0046872">
    <property type="term" value="F:metal ion binding"/>
    <property type="evidence" value="ECO:0007669"/>
    <property type="project" value="UniProtKB-KW"/>
</dbReference>
<dbReference type="InterPro" id="IPR052038">
    <property type="entry name" value="Type-VII_TA_antitoxin"/>
</dbReference>